<dbReference type="Proteomes" id="UP000594468">
    <property type="component" value="Chromosome"/>
</dbReference>
<name>A0A7S8E762_9CHLR</name>
<dbReference type="GO" id="GO:0032259">
    <property type="term" value="P:methylation"/>
    <property type="evidence" value="ECO:0007669"/>
    <property type="project" value="UniProtKB-KW"/>
</dbReference>
<dbReference type="InterPro" id="IPR050508">
    <property type="entry name" value="Methyltransf_Superfamily"/>
</dbReference>
<dbReference type="KEGG" id="pmet:G4Y79_18215"/>
<dbReference type="InterPro" id="IPR029063">
    <property type="entry name" value="SAM-dependent_MTases_sf"/>
</dbReference>
<dbReference type="EMBL" id="CP062983">
    <property type="protein sequence ID" value="QPC81609.1"/>
    <property type="molecule type" value="Genomic_DNA"/>
</dbReference>
<accession>A0A7S8E762</accession>
<evidence type="ECO:0000313" key="3">
    <source>
        <dbReference type="Proteomes" id="UP000594468"/>
    </source>
</evidence>
<dbReference type="CDD" id="cd02440">
    <property type="entry name" value="AdoMet_MTases"/>
    <property type="match status" value="1"/>
</dbReference>
<organism evidence="2 3">
    <name type="scientific">Phototrophicus methaneseepsis</name>
    <dbReference type="NCBI Taxonomy" id="2710758"/>
    <lineage>
        <taxon>Bacteria</taxon>
        <taxon>Bacillati</taxon>
        <taxon>Chloroflexota</taxon>
        <taxon>Candidatus Thermofontia</taxon>
        <taxon>Phototrophicales</taxon>
        <taxon>Phototrophicaceae</taxon>
        <taxon>Phototrophicus</taxon>
    </lineage>
</organism>
<dbReference type="AlphaFoldDB" id="A0A7S8E762"/>
<keyword evidence="2" id="KW-0489">Methyltransferase</keyword>
<dbReference type="PANTHER" id="PTHR42912">
    <property type="entry name" value="METHYLTRANSFERASE"/>
    <property type="match status" value="1"/>
</dbReference>
<dbReference type="RefSeq" id="WP_195169681.1">
    <property type="nucleotide sequence ID" value="NZ_CP062983.1"/>
</dbReference>
<dbReference type="SUPFAM" id="SSF53335">
    <property type="entry name" value="S-adenosyl-L-methionine-dependent methyltransferases"/>
    <property type="match status" value="1"/>
</dbReference>
<reference evidence="2 3" key="1">
    <citation type="submission" date="2020-02" db="EMBL/GenBank/DDBJ databases">
        <authorList>
            <person name="Zheng R.K."/>
            <person name="Sun C.M."/>
        </authorList>
    </citation>
    <scope>NUCLEOTIDE SEQUENCE [LARGE SCALE GENOMIC DNA]</scope>
    <source>
        <strain evidence="3">rifampicinis</strain>
    </source>
</reference>
<feature type="domain" description="Methyltransferase type 11" evidence="1">
    <location>
        <begin position="45"/>
        <end position="150"/>
    </location>
</feature>
<dbReference type="InterPro" id="IPR013216">
    <property type="entry name" value="Methyltransf_11"/>
</dbReference>
<gene>
    <name evidence="2" type="ORF">G4Y79_18215</name>
</gene>
<keyword evidence="3" id="KW-1185">Reference proteome</keyword>
<keyword evidence="2" id="KW-0808">Transferase</keyword>
<dbReference type="GO" id="GO:0008757">
    <property type="term" value="F:S-adenosylmethionine-dependent methyltransferase activity"/>
    <property type="evidence" value="ECO:0007669"/>
    <property type="project" value="InterPro"/>
</dbReference>
<sequence length="233" mass="26031">MTDHFKNIYANKADLYDRMVAREDQHGNLFSALNEIHDLAGATAVDLGAGTGRVTRLLSFQVAQVIGFDMAPAMLAVAREQLELTGMDNWALAVAQNEAIPLANDSVDVVVEGWSFGHAVGWYPDDWRDRIGAMLSEMARVVRPGGTLILLETLGTGRKSPEPPTEGLAELYAWWEGEQGFQHRWIRTDYQFESVAEADELTRFFFGDDLADSLVEKNQVLLPECTGIWWKQV</sequence>
<evidence type="ECO:0000313" key="2">
    <source>
        <dbReference type="EMBL" id="QPC81609.1"/>
    </source>
</evidence>
<dbReference type="Gene3D" id="3.40.50.150">
    <property type="entry name" value="Vaccinia Virus protein VP39"/>
    <property type="match status" value="1"/>
</dbReference>
<dbReference type="Pfam" id="PF08241">
    <property type="entry name" value="Methyltransf_11"/>
    <property type="match status" value="1"/>
</dbReference>
<evidence type="ECO:0000259" key="1">
    <source>
        <dbReference type="Pfam" id="PF08241"/>
    </source>
</evidence>
<proteinExistence type="predicted"/>
<protein>
    <submittedName>
        <fullName evidence="2">Class I SAM-dependent methyltransferase</fullName>
    </submittedName>
</protein>